<dbReference type="GO" id="GO:0004792">
    <property type="term" value="F:thiosulfate-cyanide sulfurtransferase activity"/>
    <property type="evidence" value="ECO:0007669"/>
    <property type="project" value="UniProtKB-EC"/>
</dbReference>
<dbReference type="PANTHER" id="PTHR11364:SF27">
    <property type="entry name" value="SULFURTRANSFERASE"/>
    <property type="match status" value="1"/>
</dbReference>
<dbReference type="PANTHER" id="PTHR11364">
    <property type="entry name" value="THIOSULFATE SULFERTANSFERASE"/>
    <property type="match status" value="1"/>
</dbReference>
<dbReference type="InterPro" id="IPR001763">
    <property type="entry name" value="Rhodanese-like_dom"/>
</dbReference>
<dbReference type="EC" id="2.8.1.1" evidence="4"/>
<dbReference type="InterPro" id="IPR036873">
    <property type="entry name" value="Rhodanese-like_dom_sf"/>
</dbReference>
<dbReference type="CDD" id="cd01448">
    <property type="entry name" value="TST_Repeat_1"/>
    <property type="match status" value="1"/>
</dbReference>
<dbReference type="GO" id="GO:0016784">
    <property type="term" value="F:3-mercaptopyruvate sulfurtransferase activity"/>
    <property type="evidence" value="ECO:0007669"/>
    <property type="project" value="UniProtKB-EC"/>
</dbReference>
<dbReference type="InterPro" id="IPR001307">
    <property type="entry name" value="Thiosulphate_STrfase_CS"/>
</dbReference>
<dbReference type="InterPro" id="IPR045078">
    <property type="entry name" value="TST/MPST-like"/>
</dbReference>
<feature type="domain" description="Rhodanese" evidence="3">
    <location>
        <begin position="165"/>
        <end position="274"/>
    </location>
</feature>
<dbReference type="Pfam" id="PF00581">
    <property type="entry name" value="Rhodanese"/>
    <property type="match status" value="2"/>
</dbReference>
<reference evidence="4 5" key="1">
    <citation type="submission" date="2023-07" db="EMBL/GenBank/DDBJ databases">
        <title>Genomic Encyclopedia of Type Strains, Phase IV (KMG-IV): sequencing the most valuable type-strain genomes for metagenomic binning, comparative biology and taxonomic classification.</title>
        <authorList>
            <person name="Goeker M."/>
        </authorList>
    </citation>
    <scope>NUCLEOTIDE SEQUENCE [LARGE SCALE GENOMIC DNA]</scope>
    <source>
        <strain evidence="4 5">DSM 23837</strain>
    </source>
</reference>
<name>A0ABT9WS63_9BACI</name>
<dbReference type="SMART" id="SM00450">
    <property type="entry name" value="RHOD"/>
    <property type="match status" value="2"/>
</dbReference>
<evidence type="ECO:0000313" key="5">
    <source>
        <dbReference type="Proteomes" id="UP001223586"/>
    </source>
</evidence>
<dbReference type="PROSITE" id="PS50206">
    <property type="entry name" value="RHODANESE_3"/>
    <property type="match status" value="2"/>
</dbReference>
<dbReference type="CDD" id="cd01449">
    <property type="entry name" value="TST_Repeat_2"/>
    <property type="match status" value="1"/>
</dbReference>
<proteinExistence type="predicted"/>
<keyword evidence="5" id="KW-1185">Reference proteome</keyword>
<dbReference type="PROSITE" id="PS00380">
    <property type="entry name" value="RHODANESE_1"/>
    <property type="match status" value="1"/>
</dbReference>
<dbReference type="Proteomes" id="UP001223586">
    <property type="component" value="Unassembled WGS sequence"/>
</dbReference>
<evidence type="ECO:0000259" key="3">
    <source>
        <dbReference type="PROSITE" id="PS50206"/>
    </source>
</evidence>
<dbReference type="RefSeq" id="WP_307229054.1">
    <property type="nucleotide sequence ID" value="NZ_JAUSTT010000010.1"/>
</dbReference>
<organism evidence="4 5">
    <name type="scientific">Bacillus chungangensis</name>
    <dbReference type="NCBI Taxonomy" id="587633"/>
    <lineage>
        <taxon>Bacteria</taxon>
        <taxon>Bacillati</taxon>
        <taxon>Bacillota</taxon>
        <taxon>Bacilli</taxon>
        <taxon>Bacillales</taxon>
        <taxon>Bacillaceae</taxon>
        <taxon>Bacillus</taxon>
    </lineage>
</organism>
<keyword evidence="2" id="KW-0677">Repeat</keyword>
<gene>
    <name evidence="4" type="ORF">J2S08_001975</name>
</gene>
<dbReference type="SUPFAM" id="SSF52821">
    <property type="entry name" value="Rhodanese/Cell cycle control phosphatase"/>
    <property type="match status" value="2"/>
</dbReference>
<accession>A0ABT9WS63</accession>
<evidence type="ECO:0000313" key="4">
    <source>
        <dbReference type="EMBL" id="MDQ0176139.1"/>
    </source>
</evidence>
<comment type="caution">
    <text evidence="4">The sequence shown here is derived from an EMBL/GenBank/DDBJ whole genome shotgun (WGS) entry which is preliminary data.</text>
</comment>
<evidence type="ECO:0000256" key="2">
    <source>
        <dbReference type="ARBA" id="ARBA00022737"/>
    </source>
</evidence>
<keyword evidence="1 4" id="KW-0808">Transferase</keyword>
<dbReference type="EMBL" id="JAUSTT010000010">
    <property type="protein sequence ID" value="MDQ0176139.1"/>
    <property type="molecule type" value="Genomic_DNA"/>
</dbReference>
<dbReference type="Gene3D" id="3.40.250.10">
    <property type="entry name" value="Rhodanese-like domain"/>
    <property type="match status" value="2"/>
</dbReference>
<protein>
    <submittedName>
        <fullName evidence="4">Thiosulfate/3-mercaptopyruvate sulfurtransferase</fullName>
        <ecNumber evidence="4">2.8.1.1</ecNumber>
        <ecNumber evidence="4">2.8.1.2</ecNumber>
    </submittedName>
</protein>
<feature type="domain" description="Rhodanese" evidence="3">
    <location>
        <begin position="16"/>
        <end position="135"/>
    </location>
</feature>
<dbReference type="EC" id="2.8.1.2" evidence="4"/>
<sequence>MMKYIKEKEWLREQLGTASVCVIDCRFQLGSPNAGREAYEQDHIPGAVYLDLEKELSGKVQSHGGRHPLPDLRVFKAVIEKAGIDNKKPVIVYDGGEGCFAARCWWLLTYLGHPSVFILDGGYQEWKNANFPITTEIPNPQAVSFKINVQSTMLANFDLVKKVTEVGGAALIDSRARERFLGLEEPIDRIPGHIPTACNIVWMEAIEGGKWKNVELQAQRFSAFSKTEPIIVYCGSGVSAAPNVLALKAAGYENVKLYIGSYSDWISYEENPVETGE</sequence>
<evidence type="ECO:0000256" key="1">
    <source>
        <dbReference type="ARBA" id="ARBA00022679"/>
    </source>
</evidence>